<evidence type="ECO:0000313" key="1">
    <source>
        <dbReference type="EMBL" id="KAI9400701.1"/>
    </source>
</evidence>
<reference evidence="1 2" key="1">
    <citation type="journal article" date="2006" name="Science">
        <title>The genome of black cottonwood, Populus trichocarpa (Torr. &amp; Gray).</title>
        <authorList>
            <person name="Tuskan G.A."/>
            <person name="Difazio S."/>
            <person name="Jansson S."/>
            <person name="Bohlmann J."/>
            <person name="Grigoriev I."/>
            <person name="Hellsten U."/>
            <person name="Putnam N."/>
            <person name="Ralph S."/>
            <person name="Rombauts S."/>
            <person name="Salamov A."/>
            <person name="Schein J."/>
            <person name="Sterck L."/>
            <person name="Aerts A."/>
            <person name="Bhalerao R.R."/>
            <person name="Bhalerao R.P."/>
            <person name="Blaudez D."/>
            <person name="Boerjan W."/>
            <person name="Brun A."/>
            <person name="Brunner A."/>
            <person name="Busov V."/>
            <person name="Campbell M."/>
            <person name="Carlson J."/>
            <person name="Chalot M."/>
            <person name="Chapman J."/>
            <person name="Chen G.L."/>
            <person name="Cooper D."/>
            <person name="Coutinho P.M."/>
            <person name="Couturier J."/>
            <person name="Covert S."/>
            <person name="Cronk Q."/>
            <person name="Cunningham R."/>
            <person name="Davis J."/>
            <person name="Degroeve S."/>
            <person name="Dejardin A."/>
            <person name="Depamphilis C."/>
            <person name="Detter J."/>
            <person name="Dirks B."/>
            <person name="Dubchak I."/>
            <person name="Duplessis S."/>
            <person name="Ehlting J."/>
            <person name="Ellis B."/>
            <person name="Gendler K."/>
            <person name="Goodstein D."/>
            <person name="Gribskov M."/>
            <person name="Grimwood J."/>
            <person name="Groover A."/>
            <person name="Gunter L."/>
            <person name="Hamberger B."/>
            <person name="Heinze B."/>
            <person name="Helariutta Y."/>
            <person name="Henrissat B."/>
            <person name="Holligan D."/>
            <person name="Holt R."/>
            <person name="Huang W."/>
            <person name="Islam-Faridi N."/>
            <person name="Jones S."/>
            <person name="Jones-Rhoades M."/>
            <person name="Jorgensen R."/>
            <person name="Joshi C."/>
            <person name="Kangasjarvi J."/>
            <person name="Karlsson J."/>
            <person name="Kelleher C."/>
            <person name="Kirkpatrick R."/>
            <person name="Kirst M."/>
            <person name="Kohler A."/>
            <person name="Kalluri U."/>
            <person name="Larimer F."/>
            <person name="Leebens-Mack J."/>
            <person name="Leple J.C."/>
            <person name="Locascio P."/>
            <person name="Lou Y."/>
            <person name="Lucas S."/>
            <person name="Martin F."/>
            <person name="Montanini B."/>
            <person name="Napoli C."/>
            <person name="Nelson D.R."/>
            <person name="Nelson C."/>
            <person name="Nieminen K."/>
            <person name="Nilsson O."/>
            <person name="Pereda V."/>
            <person name="Peter G."/>
            <person name="Philippe R."/>
            <person name="Pilate G."/>
            <person name="Poliakov A."/>
            <person name="Razumovskaya J."/>
            <person name="Richardson P."/>
            <person name="Rinaldi C."/>
            <person name="Ritland K."/>
            <person name="Rouze P."/>
            <person name="Ryaboy D."/>
            <person name="Schmutz J."/>
            <person name="Schrader J."/>
            <person name="Segerman B."/>
            <person name="Shin H."/>
            <person name="Siddiqui A."/>
            <person name="Sterky F."/>
            <person name="Terry A."/>
            <person name="Tsai C.J."/>
            <person name="Uberbacher E."/>
            <person name="Unneberg P."/>
            <person name="Vahala J."/>
            <person name="Wall K."/>
            <person name="Wessler S."/>
            <person name="Yang G."/>
            <person name="Yin T."/>
            <person name="Douglas C."/>
            <person name="Marra M."/>
            <person name="Sandberg G."/>
            <person name="Van de Peer Y."/>
            <person name="Rokhsar D."/>
        </authorList>
    </citation>
    <scope>NUCLEOTIDE SEQUENCE [LARGE SCALE GENOMIC DNA]</scope>
    <source>
        <strain evidence="2">cv. Nisqually</strain>
    </source>
</reference>
<dbReference type="EMBL" id="CM009290">
    <property type="protein sequence ID" value="KAI9400701.1"/>
    <property type="molecule type" value="Genomic_DNA"/>
</dbReference>
<organism evidence="1 2">
    <name type="scientific">Populus trichocarpa</name>
    <name type="common">Western balsam poplar</name>
    <name type="synonym">Populus balsamifera subsp. trichocarpa</name>
    <dbReference type="NCBI Taxonomy" id="3694"/>
    <lineage>
        <taxon>Eukaryota</taxon>
        <taxon>Viridiplantae</taxon>
        <taxon>Streptophyta</taxon>
        <taxon>Embryophyta</taxon>
        <taxon>Tracheophyta</taxon>
        <taxon>Spermatophyta</taxon>
        <taxon>Magnoliopsida</taxon>
        <taxon>eudicotyledons</taxon>
        <taxon>Gunneridae</taxon>
        <taxon>Pentapetalae</taxon>
        <taxon>rosids</taxon>
        <taxon>fabids</taxon>
        <taxon>Malpighiales</taxon>
        <taxon>Salicaceae</taxon>
        <taxon>Saliceae</taxon>
        <taxon>Populus</taxon>
    </lineage>
</organism>
<name>A0ACC0THP0_POPTR</name>
<keyword evidence="2" id="KW-1185">Reference proteome</keyword>
<sequence length="57" mass="6752">MNFVFCLFSRLSRPDNHTREQTTNCFKIRGNHIMIREQQFEGEQFIPGHSKFPGLLP</sequence>
<gene>
    <name evidence="1" type="ORF">POPTR_001G023701v4</name>
</gene>
<dbReference type="Proteomes" id="UP000006729">
    <property type="component" value="Chromosome 1"/>
</dbReference>
<evidence type="ECO:0000313" key="2">
    <source>
        <dbReference type="Proteomes" id="UP000006729"/>
    </source>
</evidence>
<comment type="caution">
    <text evidence="1">The sequence shown here is derived from an EMBL/GenBank/DDBJ whole genome shotgun (WGS) entry which is preliminary data.</text>
</comment>
<protein>
    <submittedName>
        <fullName evidence="1">Uncharacterized protein</fullName>
    </submittedName>
</protein>
<accession>A0ACC0THP0</accession>
<proteinExistence type="predicted"/>